<dbReference type="PANTHER" id="PTHR43363">
    <property type="entry name" value="HYPOXANTHINE PHOSPHORIBOSYLTRANSFERASE"/>
    <property type="match status" value="1"/>
</dbReference>
<reference key="2">
    <citation type="submission" date="2011-03" db="EMBL/GenBank/DDBJ databases">
        <title>Complete genome sequence of the thermoacidophilic crenarchaeon Thermoproteus uzoniensis 768-20.</title>
        <authorList>
            <person name="Mardanov A.V."/>
            <person name="Gumerov V.M."/>
            <person name="Beletsky A.V."/>
            <person name="Prokofeva M.I."/>
            <person name="Bonch-Osmolovskaya E.A."/>
            <person name="Ravin N.V."/>
            <person name="Skryabin K.G."/>
        </authorList>
    </citation>
    <scope>NUCLEOTIDE SEQUENCE</scope>
    <source>
        <strain>768-20</strain>
    </source>
</reference>
<sequence>MDVEVGGVKVRFISWPEAIEMSEALGRKVLESGFKPEIVLAVSRGGLVPARIISDVLDVDNVVTVAVKYWAVAERRAERPVLYHGVEPSVVGGKKVLVVDEVADTGATLKLIVDLLNVMGVAEARTAVLHVKSTSSLTPDYYAERVAEWVWISYPWSRWEDLREFKKRGYDITKYIEKIC</sequence>
<dbReference type="OrthoDB" id="4952at2157"/>
<dbReference type="eggNOG" id="arCOG00040">
    <property type="taxonomic scope" value="Archaea"/>
</dbReference>
<dbReference type="STRING" id="999630.TUZN_1669"/>
<dbReference type="GO" id="GO:0016757">
    <property type="term" value="F:glycosyltransferase activity"/>
    <property type="evidence" value="ECO:0007669"/>
    <property type="project" value="UniProtKB-KW"/>
</dbReference>
<dbReference type="PANTHER" id="PTHR43363:SF3">
    <property type="entry name" value="XANTHINE-GUANINE PHOSPHORIBOSYLTRANSFERASE"/>
    <property type="match status" value="1"/>
</dbReference>
<evidence type="ECO:0000259" key="3">
    <source>
        <dbReference type="Pfam" id="PF00156"/>
    </source>
</evidence>
<keyword evidence="2" id="KW-0808">Transferase</keyword>
<organism evidence="4 5">
    <name type="scientific">Thermoproteus uzoniensis (strain 768-20)</name>
    <dbReference type="NCBI Taxonomy" id="999630"/>
    <lineage>
        <taxon>Archaea</taxon>
        <taxon>Thermoproteota</taxon>
        <taxon>Thermoprotei</taxon>
        <taxon>Thermoproteales</taxon>
        <taxon>Thermoproteaceae</taxon>
        <taxon>Thermoproteus</taxon>
    </lineage>
</organism>
<dbReference type="Proteomes" id="UP000008138">
    <property type="component" value="Chromosome"/>
</dbReference>
<reference evidence="4 5" key="1">
    <citation type="journal article" date="2011" name="J. Bacteriol.">
        <title>Complete genome sequence of the thermoacidophilic crenarchaeon Thermoproteus uzoniensis 768-20.</title>
        <authorList>
            <person name="Mardanov A.V."/>
            <person name="Gumerov V.M."/>
            <person name="Beletsky A.V."/>
            <person name="Prokofeva M.I."/>
            <person name="Bonch-Osmolovskaya E.A."/>
            <person name="Ravin N.V."/>
            <person name="Skryabin K.G."/>
        </authorList>
    </citation>
    <scope>NUCLEOTIDE SEQUENCE [LARGE SCALE GENOMIC DNA]</scope>
    <source>
        <strain evidence="4 5">768-20</strain>
    </source>
</reference>
<dbReference type="AlphaFoldDB" id="F2L316"/>
<dbReference type="RefSeq" id="WP_013680470.1">
    <property type="nucleotide sequence ID" value="NC_015315.1"/>
</dbReference>
<dbReference type="CDD" id="cd06223">
    <property type="entry name" value="PRTases_typeI"/>
    <property type="match status" value="1"/>
</dbReference>
<dbReference type="HOGENOM" id="CLU_080904_0_1_2"/>
<evidence type="ECO:0000313" key="5">
    <source>
        <dbReference type="Proteomes" id="UP000008138"/>
    </source>
</evidence>
<proteinExistence type="predicted"/>
<name>F2L316_THEU7</name>
<dbReference type="InterPro" id="IPR029057">
    <property type="entry name" value="PRTase-like"/>
</dbReference>
<keyword evidence="5" id="KW-1185">Reference proteome</keyword>
<accession>F2L316</accession>
<keyword evidence="1 4" id="KW-0328">Glycosyltransferase</keyword>
<dbReference type="InterPro" id="IPR000836">
    <property type="entry name" value="PRTase_dom"/>
</dbReference>
<dbReference type="Pfam" id="PF00156">
    <property type="entry name" value="Pribosyltran"/>
    <property type="match status" value="1"/>
</dbReference>
<evidence type="ECO:0000313" key="4">
    <source>
        <dbReference type="EMBL" id="AEA13135.1"/>
    </source>
</evidence>
<dbReference type="KEGG" id="tuz:TUZN_1669"/>
<evidence type="ECO:0000256" key="1">
    <source>
        <dbReference type="ARBA" id="ARBA00022676"/>
    </source>
</evidence>
<dbReference type="Gene3D" id="3.40.50.2020">
    <property type="match status" value="1"/>
</dbReference>
<evidence type="ECO:0000256" key="2">
    <source>
        <dbReference type="ARBA" id="ARBA00022679"/>
    </source>
</evidence>
<dbReference type="GeneID" id="10361188"/>
<dbReference type="EMBL" id="CP002590">
    <property type="protein sequence ID" value="AEA13135.1"/>
    <property type="molecule type" value="Genomic_DNA"/>
</dbReference>
<feature type="domain" description="Phosphoribosyltransferase" evidence="3">
    <location>
        <begin position="25"/>
        <end position="152"/>
    </location>
</feature>
<protein>
    <submittedName>
        <fullName evidence="4">Xanthine-guanine phosphoribosyltransferase, conjectural</fullName>
    </submittedName>
</protein>
<dbReference type="SUPFAM" id="SSF53271">
    <property type="entry name" value="PRTase-like"/>
    <property type="match status" value="1"/>
</dbReference>
<gene>
    <name evidence="4" type="ordered locus">TUZN_1669</name>
</gene>